<evidence type="ECO:0000256" key="4">
    <source>
        <dbReference type="ARBA" id="ARBA00022833"/>
    </source>
</evidence>
<dbReference type="InterPro" id="IPR036236">
    <property type="entry name" value="Znf_C2H2_sf"/>
</dbReference>
<feature type="compositionally biased region" description="Acidic residues" evidence="6">
    <location>
        <begin position="255"/>
        <end position="279"/>
    </location>
</feature>
<feature type="domain" description="C2H2-type" evidence="7">
    <location>
        <begin position="1097"/>
        <end position="1119"/>
    </location>
</feature>
<feature type="domain" description="C2H2-type" evidence="7">
    <location>
        <begin position="601"/>
        <end position="628"/>
    </location>
</feature>
<feature type="domain" description="C2H2-type" evidence="7">
    <location>
        <begin position="1696"/>
        <end position="1723"/>
    </location>
</feature>
<keyword evidence="3 5" id="KW-0863">Zinc-finger</keyword>
<feature type="region of interest" description="Disordered" evidence="6">
    <location>
        <begin position="247"/>
        <end position="295"/>
    </location>
</feature>
<feature type="domain" description="C2H2-type" evidence="7">
    <location>
        <begin position="1557"/>
        <end position="1584"/>
    </location>
</feature>
<feature type="region of interest" description="Disordered" evidence="6">
    <location>
        <begin position="443"/>
        <end position="462"/>
    </location>
</feature>
<feature type="region of interest" description="Disordered" evidence="6">
    <location>
        <begin position="1783"/>
        <end position="1802"/>
    </location>
</feature>
<feature type="compositionally biased region" description="Acidic residues" evidence="6">
    <location>
        <begin position="25"/>
        <end position="56"/>
    </location>
</feature>
<dbReference type="Proteomes" id="UP001234178">
    <property type="component" value="Unassembled WGS sequence"/>
</dbReference>
<keyword evidence="9" id="KW-1185">Reference proteome</keyword>
<feature type="region of interest" description="Disordered" evidence="6">
    <location>
        <begin position="786"/>
        <end position="808"/>
    </location>
</feature>
<feature type="region of interest" description="Disordered" evidence="6">
    <location>
        <begin position="693"/>
        <end position="736"/>
    </location>
</feature>
<evidence type="ECO:0000256" key="5">
    <source>
        <dbReference type="PROSITE-ProRule" id="PRU00042"/>
    </source>
</evidence>
<dbReference type="InterPro" id="IPR050688">
    <property type="entry name" value="Zinc_finger/UBP_domain"/>
</dbReference>
<feature type="region of interest" description="Disordered" evidence="6">
    <location>
        <begin position="1"/>
        <end position="90"/>
    </location>
</feature>
<feature type="compositionally biased region" description="Polar residues" evidence="6">
    <location>
        <begin position="8"/>
        <end position="17"/>
    </location>
</feature>
<dbReference type="Gene3D" id="3.30.160.60">
    <property type="entry name" value="Classic Zinc Finger"/>
    <property type="match status" value="10"/>
</dbReference>
<feature type="domain" description="C2H2-type" evidence="7">
    <location>
        <begin position="95"/>
        <end position="123"/>
    </location>
</feature>
<feature type="region of interest" description="Disordered" evidence="6">
    <location>
        <begin position="201"/>
        <end position="234"/>
    </location>
</feature>
<keyword evidence="2" id="KW-0677">Repeat</keyword>
<evidence type="ECO:0000259" key="7">
    <source>
        <dbReference type="PROSITE" id="PS50157"/>
    </source>
</evidence>
<name>A0ABR0AZ61_9CRUS</name>
<dbReference type="SMART" id="SM00355">
    <property type="entry name" value="ZnF_C2H2"/>
    <property type="match status" value="23"/>
</dbReference>
<keyword evidence="1" id="KW-0479">Metal-binding</keyword>
<reference evidence="8 9" key="1">
    <citation type="journal article" date="2023" name="Nucleic Acids Res.">
        <title>The hologenome of Daphnia magna reveals possible DNA methylation and microbiome-mediated evolution of the host genome.</title>
        <authorList>
            <person name="Chaturvedi A."/>
            <person name="Li X."/>
            <person name="Dhandapani V."/>
            <person name="Marshall H."/>
            <person name="Kissane S."/>
            <person name="Cuenca-Cambronero M."/>
            <person name="Asole G."/>
            <person name="Calvet F."/>
            <person name="Ruiz-Romero M."/>
            <person name="Marangio P."/>
            <person name="Guigo R."/>
            <person name="Rago D."/>
            <person name="Mirbahai L."/>
            <person name="Eastwood N."/>
            <person name="Colbourne J.K."/>
            <person name="Zhou J."/>
            <person name="Mallon E."/>
            <person name="Orsini L."/>
        </authorList>
    </citation>
    <scope>NUCLEOTIDE SEQUENCE [LARGE SCALE GENOMIC DNA]</scope>
    <source>
        <strain evidence="8">LRV0_1</strain>
    </source>
</reference>
<dbReference type="PROSITE" id="PS00028">
    <property type="entry name" value="ZINC_FINGER_C2H2_1"/>
    <property type="match status" value="8"/>
</dbReference>
<evidence type="ECO:0000313" key="8">
    <source>
        <dbReference type="EMBL" id="KAK4030391.1"/>
    </source>
</evidence>
<feature type="domain" description="C2H2-type" evidence="7">
    <location>
        <begin position="1512"/>
        <end position="1539"/>
    </location>
</feature>
<dbReference type="SUPFAM" id="SSF57667">
    <property type="entry name" value="beta-beta-alpha zinc fingers"/>
    <property type="match status" value="6"/>
</dbReference>
<feature type="domain" description="C2H2-type" evidence="7">
    <location>
        <begin position="1585"/>
        <end position="1612"/>
    </location>
</feature>
<gene>
    <name evidence="8" type="ORF">OUZ56_023390</name>
</gene>
<dbReference type="PANTHER" id="PTHR24403:SF67">
    <property type="entry name" value="FI01116P-RELATED"/>
    <property type="match status" value="1"/>
</dbReference>
<dbReference type="PROSITE" id="PS50157">
    <property type="entry name" value="ZINC_FINGER_C2H2_2"/>
    <property type="match status" value="8"/>
</dbReference>
<feature type="region of interest" description="Disordered" evidence="6">
    <location>
        <begin position="1456"/>
        <end position="1477"/>
    </location>
</feature>
<accession>A0ABR0AZ61</accession>
<evidence type="ECO:0000313" key="9">
    <source>
        <dbReference type="Proteomes" id="UP001234178"/>
    </source>
</evidence>
<evidence type="ECO:0000256" key="3">
    <source>
        <dbReference type="ARBA" id="ARBA00022771"/>
    </source>
</evidence>
<evidence type="ECO:0000256" key="6">
    <source>
        <dbReference type="SAM" id="MobiDB-lite"/>
    </source>
</evidence>
<evidence type="ECO:0000256" key="2">
    <source>
        <dbReference type="ARBA" id="ARBA00022737"/>
    </source>
</evidence>
<feature type="compositionally biased region" description="Pro residues" evidence="6">
    <location>
        <begin position="722"/>
        <end position="734"/>
    </location>
</feature>
<feature type="domain" description="C2H2-type" evidence="7">
    <location>
        <begin position="1397"/>
        <end position="1424"/>
    </location>
</feature>
<dbReference type="PANTHER" id="PTHR24403">
    <property type="entry name" value="ZINC FINGER PROTEIN"/>
    <property type="match status" value="1"/>
</dbReference>
<organism evidence="8 9">
    <name type="scientific">Daphnia magna</name>
    <dbReference type="NCBI Taxonomy" id="35525"/>
    <lineage>
        <taxon>Eukaryota</taxon>
        <taxon>Metazoa</taxon>
        <taxon>Ecdysozoa</taxon>
        <taxon>Arthropoda</taxon>
        <taxon>Crustacea</taxon>
        <taxon>Branchiopoda</taxon>
        <taxon>Diplostraca</taxon>
        <taxon>Cladocera</taxon>
        <taxon>Anomopoda</taxon>
        <taxon>Daphniidae</taxon>
        <taxon>Daphnia</taxon>
    </lineage>
</organism>
<dbReference type="InterPro" id="IPR013087">
    <property type="entry name" value="Znf_C2H2_type"/>
</dbReference>
<dbReference type="EMBL" id="JAOYFB010000039">
    <property type="protein sequence ID" value="KAK4030391.1"/>
    <property type="molecule type" value="Genomic_DNA"/>
</dbReference>
<keyword evidence="4" id="KW-0862">Zinc</keyword>
<evidence type="ECO:0000256" key="1">
    <source>
        <dbReference type="ARBA" id="ARBA00022723"/>
    </source>
</evidence>
<sequence>MAPPVPSSFKSQGNNNHPPVGDRQSDDEEPMPEEDMEDMEEFEAEEALMMDEEEEAAAAAAASGGGGGHSHRSKLGDGSSGRQSAPPPITAGGDFKCSVCDFSTRSRVTLQRHERLTHLKKKFFRCVKCNYVTHVKARYTKHVKYHSMPMIKCDLCEFRTPYKWNLDRHLKNHMGGGMYQCSLCNFTAHIKQSLTVHIQNHHLSPDKARSARRRNKVGASDQLNEVNPAETAMDADEAELLRLERMEQSARQGTADEEEEEEEEEEDGNEGGDRDEMEEPASSSKTDLGDFGFLHPDGVAQKNGRLYARSRGQCNFKSPWEAELVRQQCKANGETKTTAGGQVSPVNYSLSVSLPHLVAPKKTAPRPIPNLIPIGQTAQPSTSASPTILKIPQIPMREWDEEASSSSILEAVGLLAKNQKSADETRKRKSGFLDQLAQKLAGNNESVRAEESPQSTASAPTSISWSSRCQHCRQRCKTRADLLSHLKQCPRALQAAGQENEEAAPAHAAQPHPMENKVFVWNQSAAEEESNTESETDAMMMMMMMEEEENKRPSSVAGSDVSEASLVGIETAPGIGAVTGGAGAPAAGSLSMERSTVRRVYRCPQCSFWATTASRFHVHMVGHTNTKPFECSQCAYRSNWRWDITKHIKLKAARDPAHTLARVLLLDSSGERHYDQYDRYLVMMRVTESGGPSLTHGRFTLEDTGRRVAASSSRRTDSLSPSPSPSPVPSPVPVPTAVGASGAETLPFNLSAVTLATSLASIASNILPPPPAIRQLPQLNALHHDDSSAHLSDYPSPTKSSSGGGGNPRRTIWKCKRCIFKDHNRETVLQHIRSAHYHPGVGTNNSSPALSVSSTSLTSGGQVAVGEVGHALLPPPPPAALISVGGGSSSSTSAAPAFRCGVCNQVSNWKHVIQRHCRLKHNGNIQVIENRVTDEDGPELSREGDDLSVSLLNGKEKKKTVKRESPLPEEDSMGYIMHPDVQQYSCSVCPFISKSLTDIELHRQHHKSGPGRPIKCPICPFFVADKQELAQHLVLHGMHDLKLDASGQLSSSVEKNDVAEQQSPGKRFRCTSCPYVSDNKSQYVYHRQFHRPRGAPYKCSQCSYNVSRRHLLNQHLCVHGLPPIGLLDGDHYASDSDPIGSEAEAEAEAAEAVDMTDEDVAMASVENQSSTAMSTSSSTVPAVNNGVGSEGYTHLGLDPNTIARLPDSATVSLTDIPLTWVSRGHKFYKMFKCRHCPHVNVRKANIQEHEKRHLTKTGHGSGDNMHACSLCNYRCNNAGVLSAHVKVHQNVLGIIHSLADPTRPDDEQLRQLAGASGLSKLIETATMVGKEADESCSSLSSSSSAAPQPKLDLLLGRAEDGKDAGKRLHFCAHCPARFLVEKELGAHQRFHELKLAFRCDVCSYTARQENHLLAHWKVHSREYQERTKVLMEQHGASEQHPQPCILAVQPSSSADEEEGAIDLTSRKETDANASSATSEKASSSCHLCPAKFDAESKALQYHISLHGGNGPFRCRFCNYAVKAKDNLTKHEKLHLYQTENEEMAETAADNTKAPKRFQCSKCPSSFEKKEQFKVHSNLHGSKQRYRCDRCDYAVKYYTNFLQHVKRHDKNETAEAHDEAMDVEAQEPVVPTLHLPEQPLSTADRQHIWLQDKLRSVQHQSVEEPFFCQYCPYRCDSQDSLASHNGHHAANGAAGSYRCNFCDFTVTHQEELSEHIGLHFQLKGRKAAKLPESYWKCSNLEIWSEPVNPVGGAQPEIVYDEQTKGHHASDEEDDEDALYIDLSTGHPVRDETATESVSIEPES</sequence>
<feature type="compositionally biased region" description="Low complexity" evidence="6">
    <location>
        <begin position="709"/>
        <end position="721"/>
    </location>
</feature>
<comment type="caution">
    <text evidence="8">The sequence shown here is derived from an EMBL/GenBank/DDBJ whole genome shotgun (WGS) entry which is preliminary data.</text>
</comment>
<protein>
    <recommendedName>
        <fullName evidence="7">C2H2-type domain-containing protein</fullName>
    </recommendedName>
</protein>
<proteinExistence type="predicted"/>